<comment type="subcellular location">
    <subcellularLocation>
        <location evidence="8">Cell membrane</location>
        <topology evidence="8">Multi-pass membrane protein</topology>
    </subcellularLocation>
    <subcellularLocation>
        <location evidence="1">Membrane</location>
        <topology evidence="1">Multi-pass membrane protein</topology>
    </subcellularLocation>
</comment>
<keyword evidence="5 8" id="KW-1133">Transmembrane helix</keyword>
<keyword evidence="7 8" id="KW-0472">Membrane</keyword>
<keyword evidence="8" id="KW-1003">Cell membrane</keyword>
<keyword evidence="3 8" id="KW-0349">Heme</keyword>
<feature type="transmembrane region" description="Helical" evidence="8">
    <location>
        <begin position="74"/>
        <end position="92"/>
    </location>
</feature>
<feature type="transmembrane region" description="Helical" evidence="8">
    <location>
        <begin position="112"/>
        <end position="134"/>
    </location>
</feature>
<dbReference type="GO" id="GO:0020037">
    <property type="term" value="F:heme binding"/>
    <property type="evidence" value="ECO:0007669"/>
    <property type="project" value="UniProtKB-UniRule"/>
</dbReference>
<keyword evidence="8" id="KW-0249">Electron transport</keyword>
<dbReference type="PANTHER" id="PTHR36964:SF1">
    <property type="entry name" value="PROTEIN-METHIONINE-SULFOXIDE REDUCTASE HEME-BINDING SUBUNIT MSRQ"/>
    <property type="match status" value="1"/>
</dbReference>
<comment type="cofactor">
    <cofactor evidence="8">
        <name>heme b</name>
        <dbReference type="ChEBI" id="CHEBI:60344"/>
    </cofactor>
    <text evidence="8">Binds 1 heme b (iron(II)-protoporphyrin IX) group per subunit.</text>
</comment>
<dbReference type="GO" id="GO:0046872">
    <property type="term" value="F:metal ion binding"/>
    <property type="evidence" value="ECO:0007669"/>
    <property type="project" value="UniProtKB-KW"/>
</dbReference>
<sequence>MKSVVIKPLLFLLCLLPLAMIAWSGWQGGLGANPIEALSHRTGDWALRFLLITLAVTPLVKLFGWSWLMRLRRILGLFCFFYATLHMANYVVLDQFFAWSEIIADVIKRPYITVGLATYLLLLPLAVTSTNAMMRRLGKRWKQLHSLIYPASMLAVIHFLWLVKADLREPMIYGMILLLLLGYRLIFRQQKKL</sequence>
<keyword evidence="6 8" id="KW-0408">Iron</keyword>
<evidence type="ECO:0000256" key="5">
    <source>
        <dbReference type="ARBA" id="ARBA00022989"/>
    </source>
</evidence>
<evidence type="ECO:0000256" key="8">
    <source>
        <dbReference type="HAMAP-Rule" id="MF_01207"/>
    </source>
</evidence>
<dbReference type="GO" id="GO:0009055">
    <property type="term" value="F:electron transfer activity"/>
    <property type="evidence" value="ECO:0007669"/>
    <property type="project" value="UniProtKB-UniRule"/>
</dbReference>
<dbReference type="GO" id="GO:0010181">
    <property type="term" value="F:FMN binding"/>
    <property type="evidence" value="ECO:0007669"/>
    <property type="project" value="UniProtKB-UniRule"/>
</dbReference>
<comment type="caution">
    <text evidence="8">Lacks conserved residue(s) required for the propagation of feature annotation.</text>
</comment>
<dbReference type="EMBL" id="MPRL01000036">
    <property type="protein sequence ID" value="OOZ39997.1"/>
    <property type="molecule type" value="Genomic_DNA"/>
</dbReference>
<reference evidence="10 11" key="1">
    <citation type="submission" date="2016-11" db="EMBL/GenBank/DDBJ databases">
        <title>Mixed transmission modes and dynamic genome evolution in an obligate animal-bacterial symbiosis.</title>
        <authorList>
            <person name="Russell S.L."/>
            <person name="Corbett-Detig R.B."/>
            <person name="Cavanaugh C.M."/>
        </authorList>
    </citation>
    <scope>NUCLEOTIDE SEQUENCE [LARGE SCALE GENOMIC DNA]</scope>
    <source>
        <strain evidence="10">Sveles-Q1</strain>
    </source>
</reference>
<keyword evidence="2 8" id="KW-0813">Transport</keyword>
<organism evidence="10 11">
    <name type="scientific">Solemya pervernicosa gill symbiont</name>
    <dbReference type="NCBI Taxonomy" id="642797"/>
    <lineage>
        <taxon>Bacteria</taxon>
        <taxon>Pseudomonadati</taxon>
        <taxon>Pseudomonadota</taxon>
        <taxon>Gammaproteobacteria</taxon>
        <taxon>sulfur-oxidizing symbionts</taxon>
    </lineage>
</organism>
<keyword evidence="8" id="KW-0479">Metal-binding</keyword>
<keyword evidence="4 8" id="KW-0812">Transmembrane</keyword>
<evidence type="ECO:0000256" key="2">
    <source>
        <dbReference type="ARBA" id="ARBA00022448"/>
    </source>
</evidence>
<dbReference type="Pfam" id="PF01794">
    <property type="entry name" value="Ferric_reduct"/>
    <property type="match status" value="1"/>
</dbReference>
<comment type="function">
    <text evidence="8">Part of the MsrPQ system that repairs oxidized periplasmic proteins containing methionine sulfoxide residues (Met-O), using respiratory chain electrons. Thus protects these proteins from oxidative-stress damage caused by reactive species of oxygen and chlorine generated by the host defense mechanisms. MsrPQ is essential for the maintenance of envelope integrity under bleach stress, rescuing a wide series of structurally unrelated periplasmic proteins from methionine oxidation. MsrQ provides electrons for reduction to the reductase catalytic subunit MsrP, using the quinone pool of the respiratory chain.</text>
</comment>
<dbReference type="AlphaFoldDB" id="A0A1T2L4G5"/>
<feature type="domain" description="Ferric oxidoreductase" evidence="9">
    <location>
        <begin position="42"/>
        <end position="156"/>
    </location>
</feature>
<evidence type="ECO:0000259" key="9">
    <source>
        <dbReference type="Pfam" id="PF01794"/>
    </source>
</evidence>
<evidence type="ECO:0000256" key="6">
    <source>
        <dbReference type="ARBA" id="ARBA00023004"/>
    </source>
</evidence>
<keyword evidence="8" id="KW-0285">Flavoprotein</keyword>
<dbReference type="PANTHER" id="PTHR36964">
    <property type="entry name" value="PROTEIN-METHIONINE-SULFOXIDE REDUCTASE HEME-BINDING SUBUNIT MSRQ"/>
    <property type="match status" value="1"/>
</dbReference>
<dbReference type="GO" id="GO:0016679">
    <property type="term" value="F:oxidoreductase activity, acting on diphenols and related substances as donors"/>
    <property type="evidence" value="ECO:0007669"/>
    <property type="project" value="TreeGrafter"/>
</dbReference>
<evidence type="ECO:0000256" key="7">
    <source>
        <dbReference type="ARBA" id="ARBA00023136"/>
    </source>
</evidence>
<comment type="similarity">
    <text evidence="8">Belongs to the MsrQ family.</text>
</comment>
<evidence type="ECO:0000313" key="10">
    <source>
        <dbReference type="EMBL" id="OOZ39997.1"/>
    </source>
</evidence>
<accession>A0A1T2L4G5</accession>
<feature type="transmembrane region" description="Helical" evidence="8">
    <location>
        <begin position="146"/>
        <end position="164"/>
    </location>
</feature>
<keyword evidence="11" id="KW-1185">Reference proteome</keyword>
<dbReference type="GO" id="GO:0005886">
    <property type="term" value="C:plasma membrane"/>
    <property type="evidence" value="ECO:0007669"/>
    <property type="project" value="UniProtKB-SubCell"/>
</dbReference>
<evidence type="ECO:0000256" key="3">
    <source>
        <dbReference type="ARBA" id="ARBA00022617"/>
    </source>
</evidence>
<feature type="transmembrane region" description="Helical" evidence="8">
    <location>
        <begin position="47"/>
        <end position="67"/>
    </location>
</feature>
<gene>
    <name evidence="8" type="primary">msrQ</name>
    <name evidence="10" type="ORF">BOW53_09385</name>
</gene>
<keyword evidence="8" id="KW-0288">FMN</keyword>
<dbReference type="InterPro" id="IPR022837">
    <property type="entry name" value="MsrQ-like"/>
</dbReference>
<dbReference type="InterPro" id="IPR013130">
    <property type="entry name" value="Fe3_Rdtase_TM_dom"/>
</dbReference>
<evidence type="ECO:0000256" key="1">
    <source>
        <dbReference type="ARBA" id="ARBA00004141"/>
    </source>
</evidence>
<evidence type="ECO:0000256" key="4">
    <source>
        <dbReference type="ARBA" id="ARBA00022692"/>
    </source>
</evidence>
<dbReference type="OrthoDB" id="9788328at2"/>
<feature type="transmembrane region" description="Helical" evidence="8">
    <location>
        <begin position="170"/>
        <end position="187"/>
    </location>
</feature>
<name>A0A1T2L4G5_9GAMM</name>
<evidence type="ECO:0000313" key="11">
    <source>
        <dbReference type="Proteomes" id="UP000191110"/>
    </source>
</evidence>
<dbReference type="GO" id="GO:0030091">
    <property type="term" value="P:protein repair"/>
    <property type="evidence" value="ECO:0007669"/>
    <property type="project" value="UniProtKB-UniRule"/>
</dbReference>
<proteinExistence type="inferred from homology"/>
<comment type="caution">
    <text evidence="10">The sequence shown here is derived from an EMBL/GenBank/DDBJ whole genome shotgun (WGS) entry which is preliminary data.</text>
</comment>
<dbReference type="HAMAP" id="MF_01207">
    <property type="entry name" value="MsrQ"/>
    <property type="match status" value="1"/>
</dbReference>
<dbReference type="Proteomes" id="UP000191110">
    <property type="component" value="Unassembled WGS sequence"/>
</dbReference>
<comment type="cofactor">
    <cofactor evidence="8">
        <name>FMN</name>
        <dbReference type="ChEBI" id="CHEBI:58210"/>
    </cofactor>
    <text evidence="8">Binds 1 FMN per subunit.</text>
</comment>
<protein>
    <recommendedName>
        <fullName evidence="8">Protein-methionine-sulfoxide reductase heme-binding subunit MsrQ</fullName>
    </recommendedName>
    <alternativeName>
        <fullName evidence="8">Flavocytochrome MsrQ</fullName>
    </alternativeName>
</protein>
<comment type="subunit">
    <text evidence="8">Heterodimer of a catalytic subunit (MsrP) and a heme-binding subunit (MsrQ).</text>
</comment>